<evidence type="ECO:0000313" key="3">
    <source>
        <dbReference type="Proteomes" id="UP001057753"/>
    </source>
</evidence>
<evidence type="ECO:0000313" key="2">
    <source>
        <dbReference type="EMBL" id="MCR6096844.1"/>
    </source>
</evidence>
<gene>
    <name evidence="2" type="ORF">HXA33_09780</name>
</gene>
<feature type="coiled-coil region" evidence="1">
    <location>
        <begin position="9"/>
        <end position="36"/>
    </location>
</feature>
<name>A0A9Q4FZL1_SALAG</name>
<evidence type="ECO:0000256" key="1">
    <source>
        <dbReference type="SAM" id="Coils"/>
    </source>
</evidence>
<protein>
    <submittedName>
        <fullName evidence="2">Uncharacterized protein</fullName>
    </submittedName>
</protein>
<organism evidence="2 3">
    <name type="scientific">Salipaludibacillus agaradhaerens</name>
    <name type="common">Bacillus agaradhaerens</name>
    <dbReference type="NCBI Taxonomy" id="76935"/>
    <lineage>
        <taxon>Bacteria</taxon>
        <taxon>Bacillati</taxon>
        <taxon>Bacillota</taxon>
        <taxon>Bacilli</taxon>
        <taxon>Bacillales</taxon>
        <taxon>Bacillaceae</taxon>
    </lineage>
</organism>
<dbReference type="Proteomes" id="UP001057753">
    <property type="component" value="Unassembled WGS sequence"/>
</dbReference>
<reference evidence="2" key="1">
    <citation type="submission" date="2020-06" db="EMBL/GenBank/DDBJ databases">
        <title>Insight into the genomes of haloalkaliphilic bacilli from Kenyan soda lakes.</title>
        <authorList>
            <person name="Mwirichia R."/>
            <person name="Villamizar G.C."/>
            <person name="Poehlein A."/>
            <person name="Mugweru J."/>
            <person name="Kipnyargis A."/>
            <person name="Kiplimo D."/>
            <person name="Orwa P."/>
            <person name="Daniel R."/>
        </authorList>
    </citation>
    <scope>NUCLEOTIDE SEQUENCE</scope>
    <source>
        <strain evidence="2">B1096_S55</strain>
    </source>
</reference>
<accession>A0A9Q4FZL1</accession>
<proteinExistence type="predicted"/>
<dbReference type="AlphaFoldDB" id="A0A9Q4FZL1"/>
<comment type="caution">
    <text evidence="2">The sequence shown here is derived from an EMBL/GenBank/DDBJ whole genome shotgun (WGS) entry which is preliminary data.</text>
</comment>
<keyword evidence="1" id="KW-0175">Coiled coil</keyword>
<dbReference type="RefSeq" id="WP_257821332.1">
    <property type="nucleotide sequence ID" value="NZ_JABXYM010000001.1"/>
</dbReference>
<sequence>MDIDANQVIDELSLKIAKLEKENAILRVQNKQLTEQLSSEKGSGEE</sequence>
<dbReference type="EMBL" id="JABXYM010000001">
    <property type="protein sequence ID" value="MCR6096844.1"/>
    <property type="molecule type" value="Genomic_DNA"/>
</dbReference>
<keyword evidence="3" id="KW-1185">Reference proteome</keyword>